<dbReference type="Pfam" id="PF10884">
    <property type="entry name" value="DUF2683"/>
    <property type="match status" value="1"/>
</dbReference>
<evidence type="ECO:0000313" key="2">
    <source>
        <dbReference type="Proteomes" id="UP000199072"/>
    </source>
</evidence>
<organism evidence="1 2">
    <name type="scientific">Mucilaginibacter pineti</name>
    <dbReference type="NCBI Taxonomy" id="1391627"/>
    <lineage>
        <taxon>Bacteria</taxon>
        <taxon>Pseudomonadati</taxon>
        <taxon>Bacteroidota</taxon>
        <taxon>Sphingobacteriia</taxon>
        <taxon>Sphingobacteriales</taxon>
        <taxon>Sphingobacteriaceae</taxon>
        <taxon>Mucilaginibacter</taxon>
    </lineage>
</organism>
<dbReference type="AlphaFoldDB" id="A0A1G7ME70"/>
<dbReference type="OrthoDB" id="827255at2"/>
<dbReference type="Proteomes" id="UP000199072">
    <property type="component" value="Unassembled WGS sequence"/>
</dbReference>
<reference evidence="1 2" key="1">
    <citation type="submission" date="2016-10" db="EMBL/GenBank/DDBJ databases">
        <authorList>
            <person name="de Groot N.N."/>
        </authorList>
    </citation>
    <scope>NUCLEOTIDE SEQUENCE [LARGE SCALE GENOMIC DNA]</scope>
    <source>
        <strain evidence="1 2">47C3B</strain>
    </source>
</reference>
<dbReference type="RefSeq" id="WP_091156456.1">
    <property type="nucleotide sequence ID" value="NZ_FNAI01000021.1"/>
</dbReference>
<dbReference type="EMBL" id="FNAI01000021">
    <property type="protein sequence ID" value="SDF59874.1"/>
    <property type="molecule type" value="Genomic_DNA"/>
</dbReference>
<proteinExistence type="predicted"/>
<gene>
    <name evidence="1" type="ORF">SAMN05216464_12144</name>
</gene>
<sequence>METLIVHPQNKEQLDALKTFMKAFKISFEEEKTAYDPEFVAKIQESRRQVKNGETRIVNIDDLR</sequence>
<evidence type="ECO:0000313" key="1">
    <source>
        <dbReference type="EMBL" id="SDF59874.1"/>
    </source>
</evidence>
<dbReference type="InterPro" id="IPR020271">
    <property type="entry name" value="Uncharacterised_MJ1172"/>
</dbReference>
<protein>
    <submittedName>
        <fullName evidence="1">Uncharacterized protein</fullName>
    </submittedName>
</protein>
<name>A0A1G7ME70_9SPHI</name>
<keyword evidence="2" id="KW-1185">Reference proteome</keyword>
<accession>A0A1G7ME70</accession>